<proteinExistence type="predicted"/>
<dbReference type="Proteomes" id="UP000247515">
    <property type="component" value="Unassembled WGS sequence"/>
</dbReference>
<dbReference type="AlphaFoldDB" id="A0A1A5X3E1"/>
<keyword evidence="5" id="KW-1185">Reference proteome</keyword>
<organism evidence="3 4">
    <name type="scientific">Paraburkholderia tropica</name>
    <dbReference type="NCBI Taxonomy" id="92647"/>
    <lineage>
        <taxon>Bacteria</taxon>
        <taxon>Pseudomonadati</taxon>
        <taxon>Pseudomonadota</taxon>
        <taxon>Betaproteobacteria</taxon>
        <taxon>Burkholderiales</taxon>
        <taxon>Burkholderiaceae</taxon>
        <taxon>Paraburkholderia</taxon>
    </lineage>
</organism>
<evidence type="ECO:0000313" key="4">
    <source>
        <dbReference type="Proteomes" id="UP000183529"/>
    </source>
</evidence>
<feature type="signal peptide" evidence="1">
    <location>
        <begin position="1"/>
        <end position="21"/>
    </location>
</feature>
<protein>
    <submittedName>
        <fullName evidence="2">Uncharacterized protein DUF4148</fullName>
    </submittedName>
</protein>
<evidence type="ECO:0000313" key="3">
    <source>
        <dbReference type="EMBL" id="SEK06038.1"/>
    </source>
</evidence>
<gene>
    <name evidence="2" type="ORF">C7400_11812</name>
    <name evidence="3" type="ORF">SAMN05216550_11533</name>
</gene>
<reference evidence="3 4" key="1">
    <citation type="submission" date="2016-10" db="EMBL/GenBank/DDBJ databases">
        <authorList>
            <person name="Varghese N."/>
            <person name="Submissions S."/>
        </authorList>
    </citation>
    <scope>NUCLEOTIDE SEQUENCE [LARGE SCALE GENOMIC DNA]</scope>
    <source>
        <strain evidence="3 4">LMG 22274</strain>
    </source>
</reference>
<feature type="chain" id="PRO_5015053506" evidence="1">
    <location>
        <begin position="22"/>
        <end position="93"/>
    </location>
</feature>
<keyword evidence="1" id="KW-0732">Signal</keyword>
<evidence type="ECO:0000313" key="5">
    <source>
        <dbReference type="Proteomes" id="UP000247515"/>
    </source>
</evidence>
<dbReference type="OrthoDB" id="9133496at2"/>
<dbReference type="Proteomes" id="UP000183529">
    <property type="component" value="Unassembled WGS sequence"/>
</dbReference>
<dbReference type="EMBL" id="FNZM01000015">
    <property type="protein sequence ID" value="SEK06038.1"/>
    <property type="molecule type" value="Genomic_DNA"/>
</dbReference>
<accession>A0A1A5X3E1</accession>
<dbReference type="Pfam" id="PF13663">
    <property type="entry name" value="DUF4148"/>
    <property type="match status" value="1"/>
</dbReference>
<dbReference type="InterPro" id="IPR025421">
    <property type="entry name" value="DUF4148"/>
</dbReference>
<dbReference type="RefSeq" id="WP_065064976.1">
    <property type="nucleotide sequence ID" value="NZ_CADFGN010000013.1"/>
</dbReference>
<evidence type="ECO:0000256" key="1">
    <source>
        <dbReference type="SAM" id="SignalP"/>
    </source>
</evidence>
<dbReference type="EMBL" id="QJJV01000018">
    <property type="protein sequence ID" value="PXX11691.1"/>
    <property type="molecule type" value="Genomic_DNA"/>
</dbReference>
<evidence type="ECO:0000313" key="2">
    <source>
        <dbReference type="EMBL" id="PXX11691.1"/>
    </source>
</evidence>
<reference evidence="2 5" key="2">
    <citation type="submission" date="2018-05" db="EMBL/GenBank/DDBJ databases">
        <title>Genomic Encyclopedia of Type Strains, Phase IV (KMG-V): Genome sequencing to study the core and pangenomes of soil and plant-associated prokaryotes.</title>
        <authorList>
            <person name="Whitman W."/>
        </authorList>
    </citation>
    <scope>NUCLEOTIDE SEQUENCE [LARGE SCALE GENOMIC DNA]</scope>
    <source>
        <strain evidence="2 5">SIr-6563</strain>
    </source>
</reference>
<sequence>MKALMIAAALAGIATTTTAFAQTNVGTAPNYGAHQAAPTQVKYVGAAATADQWVPPYGQPVKSLTRAQVYQDLVHAEQDGQLAYLDSVVYAHS</sequence>
<comment type="caution">
    <text evidence="3">The sequence shown here is derived from an EMBL/GenBank/DDBJ whole genome shotgun (WGS) entry which is preliminary data.</text>
</comment>
<name>A0A1A5X3E1_9BURK</name>
<dbReference type="GeneID" id="61304455"/>